<evidence type="ECO:0000259" key="1">
    <source>
        <dbReference type="PROSITE" id="PS51733"/>
    </source>
</evidence>
<dbReference type="EMBL" id="DYWK01000003">
    <property type="protein sequence ID" value="HJF17940.1"/>
    <property type="molecule type" value="Genomic_DNA"/>
</dbReference>
<dbReference type="PROSITE" id="PS51733">
    <property type="entry name" value="BPL_LPL_CATALYTIC"/>
    <property type="match status" value="1"/>
</dbReference>
<reference evidence="2" key="2">
    <citation type="submission" date="2021-09" db="EMBL/GenBank/DDBJ databases">
        <authorList>
            <person name="Gilroy R."/>
        </authorList>
    </citation>
    <scope>NUCLEOTIDE SEQUENCE</scope>
    <source>
        <strain evidence="2">578</strain>
    </source>
</reference>
<dbReference type="Pfam" id="PF21948">
    <property type="entry name" value="LplA-B_cat"/>
    <property type="match status" value="1"/>
</dbReference>
<dbReference type="SUPFAM" id="SSF55681">
    <property type="entry name" value="Class II aaRS and biotin synthetases"/>
    <property type="match status" value="1"/>
</dbReference>
<feature type="domain" description="BPL/LPL catalytic" evidence="1">
    <location>
        <begin position="195"/>
        <end position="378"/>
    </location>
</feature>
<dbReference type="AlphaFoldDB" id="A0A921FTI4"/>
<gene>
    <name evidence="2" type="ORF">K8U78_02070</name>
</gene>
<dbReference type="Gene3D" id="3.30.930.10">
    <property type="entry name" value="Bira Bifunctional Protein, Domain 2"/>
    <property type="match status" value="1"/>
</dbReference>
<dbReference type="InterPro" id="IPR045864">
    <property type="entry name" value="aa-tRNA-synth_II/BPL/LPL"/>
</dbReference>
<dbReference type="PANTHER" id="PTHR43679">
    <property type="entry name" value="OCTANOYLTRANSFERASE LIPM-RELATED"/>
    <property type="match status" value="1"/>
</dbReference>
<dbReference type="GO" id="GO:0016874">
    <property type="term" value="F:ligase activity"/>
    <property type="evidence" value="ECO:0007669"/>
    <property type="project" value="UniProtKB-KW"/>
</dbReference>
<dbReference type="PANTHER" id="PTHR43679:SF2">
    <property type="entry name" value="OCTANOYL-[GCVH]:PROTEIN N-OCTANOYLTRANSFERASE"/>
    <property type="match status" value="1"/>
</dbReference>
<dbReference type="Proteomes" id="UP000715651">
    <property type="component" value="Unassembled WGS sequence"/>
</dbReference>
<sequence length="450" mass="47735">MVSARGSYKQPDGKLISATIAAESLATPVISEVSFDGDFFADDDLGGDASLAPVEHALSGSPLTWSLQDYQERIAAAIPANLHLEGTDARALALAVRRAAGKLVGEQAQESVASAGVASAGVASEAGAGKKPGLPQDAFDTGNLTSSNLSWDELKRRWNSLDLAIVEPQTSAQQPFEPAMQMAVDEVIAERTRKGEMPALIRFWEWASPAVIIGLFQSLSAEVNMQAARERGITVVRRITGGGAMFVEPGNTITYSLTVPRDFIEGLNSEDAYRLCEAWAIGALRSVGIKAAHAPLNDVVSPAGKIGGAAQRRYPKSEAGAALARGVAAGTGASGTELPGAVLPGTELPGAVLHHTTMAYDIDAVAMTQVLRPHQEKLAAHAVKSAAKRVDPMKSQSGMSRREIMEAMARYAHEFVPDLRSYQLPEDVLKEARELAQSKYSNPQWTGRIA</sequence>
<reference evidence="2" key="1">
    <citation type="journal article" date="2021" name="PeerJ">
        <title>Extensive microbial diversity within the chicken gut microbiome revealed by metagenomics and culture.</title>
        <authorList>
            <person name="Gilroy R."/>
            <person name="Ravi A."/>
            <person name="Getino M."/>
            <person name="Pursley I."/>
            <person name="Horton D.L."/>
            <person name="Alikhan N.F."/>
            <person name="Baker D."/>
            <person name="Gharbi K."/>
            <person name="Hall N."/>
            <person name="Watson M."/>
            <person name="Adriaenssens E.M."/>
            <person name="Foster-Nyarko E."/>
            <person name="Jarju S."/>
            <person name="Secka A."/>
            <person name="Antonio M."/>
            <person name="Oren A."/>
            <person name="Chaudhuri R.R."/>
            <person name="La Ragione R."/>
            <person name="Hildebrand F."/>
            <person name="Pallen M.J."/>
        </authorList>
    </citation>
    <scope>NUCLEOTIDE SEQUENCE</scope>
    <source>
        <strain evidence="2">578</strain>
    </source>
</reference>
<protein>
    <submittedName>
        <fullName evidence="2">Lipoate--protein ligase family protein</fullName>
    </submittedName>
</protein>
<dbReference type="CDD" id="cd16443">
    <property type="entry name" value="LplA"/>
    <property type="match status" value="1"/>
</dbReference>
<dbReference type="Gene3D" id="3.30.390.50">
    <property type="entry name" value="CO dehydrogenase flavoprotein, C-terminal domain"/>
    <property type="match status" value="1"/>
</dbReference>
<comment type="caution">
    <text evidence="2">The sequence shown here is derived from an EMBL/GenBank/DDBJ whole genome shotgun (WGS) entry which is preliminary data.</text>
</comment>
<evidence type="ECO:0000313" key="2">
    <source>
        <dbReference type="EMBL" id="HJF17940.1"/>
    </source>
</evidence>
<dbReference type="InterPro" id="IPR004143">
    <property type="entry name" value="BPL_LPL_catalytic"/>
</dbReference>
<organism evidence="2 3">
    <name type="scientific">Aeriscardovia aeriphila</name>
    <dbReference type="NCBI Taxonomy" id="218139"/>
    <lineage>
        <taxon>Bacteria</taxon>
        <taxon>Bacillati</taxon>
        <taxon>Actinomycetota</taxon>
        <taxon>Actinomycetes</taxon>
        <taxon>Bifidobacteriales</taxon>
        <taxon>Bifidobacteriaceae</taxon>
        <taxon>Aeriscardovia</taxon>
    </lineage>
</organism>
<proteinExistence type="predicted"/>
<keyword evidence="2" id="KW-0436">Ligase</keyword>
<dbReference type="InterPro" id="IPR050664">
    <property type="entry name" value="Octanoyltrans_LipM/LipL"/>
</dbReference>
<accession>A0A921FTI4</accession>
<name>A0A921FTI4_9BIFI</name>
<evidence type="ECO:0000313" key="3">
    <source>
        <dbReference type="Proteomes" id="UP000715651"/>
    </source>
</evidence>